<keyword evidence="10 15" id="KW-1133">Transmembrane helix</keyword>
<keyword evidence="12" id="KW-0829">Tyrosine-protein kinase</keyword>
<evidence type="ECO:0000256" key="13">
    <source>
        <dbReference type="ARBA" id="ARBA00053015"/>
    </source>
</evidence>
<evidence type="ECO:0000256" key="4">
    <source>
        <dbReference type="ARBA" id="ARBA00022519"/>
    </source>
</evidence>
<dbReference type="InterPro" id="IPR005702">
    <property type="entry name" value="Wzc-like_C"/>
</dbReference>
<dbReference type="EMBL" id="JAPKHW010000009">
    <property type="protein sequence ID" value="MCX4146321.1"/>
    <property type="molecule type" value="Genomic_DNA"/>
</dbReference>
<dbReference type="GO" id="GO:0005524">
    <property type="term" value="F:ATP binding"/>
    <property type="evidence" value="ECO:0007669"/>
    <property type="project" value="UniProtKB-KW"/>
</dbReference>
<dbReference type="Pfam" id="PF13614">
    <property type="entry name" value="AAA_31"/>
    <property type="match status" value="1"/>
</dbReference>
<dbReference type="AlphaFoldDB" id="A0AAP5BCX3"/>
<dbReference type="SUPFAM" id="SSF52540">
    <property type="entry name" value="P-loop containing nucleoside triphosphate hydrolases"/>
    <property type="match status" value="1"/>
</dbReference>
<keyword evidence="3" id="KW-1003">Cell membrane</keyword>
<evidence type="ECO:0000256" key="10">
    <source>
        <dbReference type="ARBA" id="ARBA00022989"/>
    </source>
</evidence>
<name>A0AAP5BCX3_9BURK</name>
<accession>A0AAP5BCX3</accession>
<keyword evidence="4" id="KW-0997">Cell inner membrane</keyword>
<dbReference type="InterPro" id="IPR027417">
    <property type="entry name" value="P-loop_NTPase"/>
</dbReference>
<keyword evidence="14" id="KW-0175">Coiled coil</keyword>
<evidence type="ECO:0000256" key="15">
    <source>
        <dbReference type="SAM" id="Phobius"/>
    </source>
</evidence>
<evidence type="ECO:0000256" key="9">
    <source>
        <dbReference type="ARBA" id="ARBA00022840"/>
    </source>
</evidence>
<dbReference type="Pfam" id="PF02706">
    <property type="entry name" value="Wzz"/>
    <property type="match status" value="1"/>
</dbReference>
<evidence type="ECO:0000256" key="1">
    <source>
        <dbReference type="ARBA" id="ARBA00004429"/>
    </source>
</evidence>
<dbReference type="GO" id="GO:0005886">
    <property type="term" value="C:plasma membrane"/>
    <property type="evidence" value="ECO:0007669"/>
    <property type="project" value="UniProtKB-SubCell"/>
</dbReference>
<evidence type="ECO:0000256" key="11">
    <source>
        <dbReference type="ARBA" id="ARBA00023136"/>
    </source>
</evidence>
<feature type="domain" description="Polysaccharide chain length determinant N-terminal" evidence="16">
    <location>
        <begin position="22"/>
        <end position="110"/>
    </location>
</feature>
<dbReference type="Proteomes" id="UP001242288">
    <property type="component" value="Unassembled WGS sequence"/>
</dbReference>
<comment type="caution">
    <text evidence="20">The sequence shown here is derived from an EMBL/GenBank/DDBJ whole genome shotgun (WGS) entry which is preliminary data.</text>
</comment>
<dbReference type="EC" id="2.7.10.2" evidence="20"/>
<dbReference type="EMBL" id="JAMXWF010000009">
    <property type="protein sequence ID" value="MDQ6408147.1"/>
    <property type="molecule type" value="Genomic_DNA"/>
</dbReference>
<dbReference type="InterPro" id="IPR003856">
    <property type="entry name" value="LPS_length_determ_N"/>
</dbReference>
<dbReference type="Pfam" id="PF13807">
    <property type="entry name" value="GNVR"/>
    <property type="match status" value="1"/>
</dbReference>
<evidence type="ECO:0000256" key="2">
    <source>
        <dbReference type="ARBA" id="ARBA00008883"/>
    </source>
</evidence>
<dbReference type="NCBIfam" id="TIGR01007">
    <property type="entry name" value="eps_fam"/>
    <property type="match status" value="1"/>
</dbReference>
<feature type="domain" description="AAA" evidence="17">
    <location>
        <begin position="598"/>
        <end position="722"/>
    </location>
</feature>
<evidence type="ECO:0000256" key="5">
    <source>
        <dbReference type="ARBA" id="ARBA00022679"/>
    </source>
</evidence>
<evidence type="ECO:0000259" key="17">
    <source>
        <dbReference type="Pfam" id="PF13614"/>
    </source>
</evidence>
<dbReference type="Proteomes" id="UP001209412">
    <property type="component" value="Unassembled WGS sequence"/>
</dbReference>
<comment type="similarity">
    <text evidence="2">Belongs to the etk/wzc family.</text>
</comment>
<feature type="transmembrane region" description="Helical" evidence="15">
    <location>
        <begin position="31"/>
        <end position="49"/>
    </location>
</feature>
<feature type="coiled-coil region" evidence="14">
    <location>
        <begin position="289"/>
        <end position="316"/>
    </location>
</feature>
<reference evidence="20" key="1">
    <citation type="submission" date="2022-06" db="EMBL/GenBank/DDBJ databases">
        <title>PHB producers.</title>
        <authorList>
            <person name="Besaury L."/>
        </authorList>
    </citation>
    <scope>NUCLEOTIDE SEQUENCE</scope>
    <source>
        <strain evidence="20 21">SEWS6</strain>
    </source>
</reference>
<dbReference type="InterPro" id="IPR025669">
    <property type="entry name" value="AAA_dom"/>
</dbReference>
<comment type="catalytic activity">
    <reaction evidence="13">
        <text>L-tyrosyl-[protein] + ATP = O-phospho-L-tyrosyl-[protein] + ADP + H(+)</text>
        <dbReference type="Rhea" id="RHEA:10596"/>
        <dbReference type="Rhea" id="RHEA-COMP:10136"/>
        <dbReference type="Rhea" id="RHEA-COMP:20101"/>
        <dbReference type="ChEBI" id="CHEBI:15378"/>
        <dbReference type="ChEBI" id="CHEBI:30616"/>
        <dbReference type="ChEBI" id="CHEBI:46858"/>
        <dbReference type="ChEBI" id="CHEBI:61978"/>
        <dbReference type="ChEBI" id="CHEBI:456216"/>
    </reaction>
</comment>
<dbReference type="CDD" id="cd05387">
    <property type="entry name" value="BY-kinase"/>
    <property type="match status" value="1"/>
</dbReference>
<dbReference type="InterPro" id="IPR032807">
    <property type="entry name" value="GNVR"/>
</dbReference>
<feature type="domain" description="Tyrosine-protein kinase G-rich" evidence="18">
    <location>
        <begin position="389"/>
        <end position="467"/>
    </location>
</feature>
<sequence length="796" mass="85410">MSTYDMLDHGPAPNSDEDAVMRDLLRMIMDQIWWVLAIAGCVILAAVIYTKLATPIYSADALLQVDTQTGNNGSQSQNTPSLVPSVAPMRTEAEIEIIKSRAVVEPVVEQFKLNFSTAAKTMPVLGKISSWFAHPGRPLGAAFGMDSYAWGGEQFEVGSITVPKSLEGAHLTLHVLDYGRYELTDSFGQQILTGVAGQEASGNDVTLFVKTLVARPGTEFYVTRFNQLDAVAALSSGLQVAEKGRDTGVVQLSYMGTDPHAITAITNAVAASYLAQRTERAQEEASHMLSFLNSELPRLRAEVKKTETALSEYQSKAGSFQPTQEAGVYLAGGLDYEKQIATLRIQRAQLLQRFTEESPEVQQVDAQLAAMSREKARFEDHFSTLPSSERNALSLQRDAKVAEEIYVALLNKTQELSISRAGTIGNVHIIDAALLPSQPVRPKSALIISAGTLLGIIGGILFAFCRHTFFTGVADPEFVERRFQLPIFGSIAFSPEQARSDRQLSAMRAAALPGPRSTPTEVSAGSSGVMRALRPGSAAARQGQVPVGTQTVIASGKTPMRPLLVKTHPYDSTVEGLRGLRATLQFGLVDAPNRIVAITSPAPSDGKSFLCANLAALIAESGKRVLLIDADLRRGRLAQYLGRSPNGGLTELLTGQVDLEAAARATGVDGLHFIAAGAYPPNPSEILTSSRFGEILARFEQEFDLVIVDTPPLLAVADAAVIAHIAGSTVLVMRSGAHTEGHVADALKKLRRARARVVGGVMNAVPLKSHNKNGTYDYAYAYTYSAGDPLDTHGSR</sequence>
<keyword evidence="5 20" id="KW-0808">Transferase</keyword>
<dbReference type="Pfam" id="PF23607">
    <property type="entry name" value="WZC_N"/>
    <property type="match status" value="1"/>
</dbReference>
<keyword evidence="7" id="KW-0547">Nucleotide-binding</keyword>
<protein>
    <submittedName>
        <fullName evidence="20">Polysaccharide biosynthesis tyrosine autokinase</fullName>
        <ecNumber evidence="20">2.7.10.2</ecNumber>
    </submittedName>
</protein>
<evidence type="ECO:0000256" key="12">
    <source>
        <dbReference type="ARBA" id="ARBA00023137"/>
    </source>
</evidence>
<dbReference type="PANTHER" id="PTHR32309">
    <property type="entry name" value="TYROSINE-PROTEIN KINASE"/>
    <property type="match status" value="1"/>
</dbReference>
<evidence type="ECO:0000256" key="6">
    <source>
        <dbReference type="ARBA" id="ARBA00022692"/>
    </source>
</evidence>
<evidence type="ECO:0000313" key="20">
    <source>
        <dbReference type="EMBL" id="MDQ6408147.1"/>
    </source>
</evidence>
<keyword evidence="9" id="KW-0067">ATP-binding</keyword>
<evidence type="ECO:0000256" key="8">
    <source>
        <dbReference type="ARBA" id="ARBA00022777"/>
    </source>
</evidence>
<keyword evidence="6 15" id="KW-0812">Transmembrane</keyword>
<evidence type="ECO:0000256" key="7">
    <source>
        <dbReference type="ARBA" id="ARBA00022741"/>
    </source>
</evidence>
<dbReference type="PANTHER" id="PTHR32309:SF32">
    <property type="entry name" value="TYROSINE-PROTEIN KINASE ETK-RELATED"/>
    <property type="match status" value="1"/>
</dbReference>
<comment type="subcellular location">
    <subcellularLocation>
        <location evidence="1">Cell inner membrane</location>
        <topology evidence="1">Multi-pass membrane protein</topology>
    </subcellularLocation>
</comment>
<keyword evidence="8" id="KW-0418">Kinase</keyword>
<dbReference type="InterPro" id="IPR050445">
    <property type="entry name" value="Bact_polysacc_biosynth/exp"/>
</dbReference>
<evidence type="ECO:0000259" key="16">
    <source>
        <dbReference type="Pfam" id="PF02706"/>
    </source>
</evidence>
<evidence type="ECO:0000256" key="3">
    <source>
        <dbReference type="ARBA" id="ARBA00022475"/>
    </source>
</evidence>
<proteinExistence type="inferred from homology"/>
<gene>
    <name evidence="20" type="ORF">NIE36_13170</name>
    <name evidence="19" type="ORF">OSB80_13205</name>
</gene>
<keyword evidence="21" id="KW-1185">Reference proteome</keyword>
<dbReference type="GO" id="GO:0004715">
    <property type="term" value="F:non-membrane spanning protein tyrosine kinase activity"/>
    <property type="evidence" value="ECO:0007669"/>
    <property type="project" value="UniProtKB-EC"/>
</dbReference>
<organism evidence="20 22">
    <name type="scientific">Paraburkholderia madseniana</name>
    <dbReference type="NCBI Taxonomy" id="2599607"/>
    <lineage>
        <taxon>Bacteria</taxon>
        <taxon>Pseudomonadati</taxon>
        <taxon>Pseudomonadota</taxon>
        <taxon>Betaproteobacteria</taxon>
        <taxon>Burkholderiales</taxon>
        <taxon>Burkholderiaceae</taxon>
        <taxon>Paraburkholderia</taxon>
    </lineage>
</organism>
<dbReference type="RefSeq" id="WP_266258007.1">
    <property type="nucleotide sequence ID" value="NZ_JAMXWF010000009.1"/>
</dbReference>
<evidence type="ECO:0000313" key="22">
    <source>
        <dbReference type="Proteomes" id="UP001242288"/>
    </source>
</evidence>
<evidence type="ECO:0000313" key="19">
    <source>
        <dbReference type="EMBL" id="MCX4146321.1"/>
    </source>
</evidence>
<evidence type="ECO:0000259" key="18">
    <source>
        <dbReference type="Pfam" id="PF13807"/>
    </source>
</evidence>
<dbReference type="Gene3D" id="3.40.50.300">
    <property type="entry name" value="P-loop containing nucleotide triphosphate hydrolases"/>
    <property type="match status" value="1"/>
</dbReference>
<evidence type="ECO:0000313" key="21">
    <source>
        <dbReference type="Proteomes" id="UP001209412"/>
    </source>
</evidence>
<keyword evidence="11 15" id="KW-0472">Membrane</keyword>
<evidence type="ECO:0000256" key="14">
    <source>
        <dbReference type="SAM" id="Coils"/>
    </source>
</evidence>